<dbReference type="EMBL" id="QXFV01003915">
    <property type="protein sequence ID" value="KAE8972956.1"/>
    <property type="molecule type" value="Genomic_DNA"/>
</dbReference>
<evidence type="ECO:0000313" key="5">
    <source>
        <dbReference type="Proteomes" id="UP000434957"/>
    </source>
</evidence>
<protein>
    <submittedName>
        <fullName evidence="1">Uncharacterized protein</fullName>
    </submittedName>
</protein>
<dbReference type="OrthoDB" id="10276926at2759"/>
<dbReference type="Proteomes" id="UP000434957">
    <property type="component" value="Unassembled WGS sequence"/>
</dbReference>
<evidence type="ECO:0000313" key="1">
    <source>
        <dbReference type="EMBL" id="KAE8972956.1"/>
    </source>
</evidence>
<keyword evidence="5" id="KW-1185">Reference proteome</keyword>
<dbReference type="EMBL" id="QXFT01006594">
    <property type="protein sequence ID" value="KAE9268557.1"/>
    <property type="molecule type" value="Genomic_DNA"/>
</dbReference>
<proteinExistence type="predicted"/>
<reference evidence="4 6" key="1">
    <citation type="submission" date="2018-09" db="EMBL/GenBank/DDBJ databases">
        <title>Genomic investigation of the strawberry pathogen Phytophthora fragariae indicates pathogenicity is determined by transcriptional variation in three key races.</title>
        <authorList>
            <person name="Adams T.M."/>
            <person name="Armitage A.D."/>
            <person name="Sobczyk M.K."/>
            <person name="Bates H.J."/>
            <person name="Dunwell J.M."/>
            <person name="Nellist C.F."/>
            <person name="Harrison R.J."/>
        </authorList>
    </citation>
    <scope>NUCLEOTIDE SEQUENCE [LARGE SCALE GENOMIC DNA]</scope>
    <source>
        <strain evidence="1 4">SCRP249</strain>
        <strain evidence="2 6">SCRP324</strain>
        <strain evidence="3 5">SCRP333</strain>
    </source>
</reference>
<evidence type="ECO:0000313" key="3">
    <source>
        <dbReference type="EMBL" id="KAE9268557.1"/>
    </source>
</evidence>
<dbReference type="Proteomes" id="UP000435112">
    <property type="component" value="Unassembled WGS sequence"/>
</dbReference>
<evidence type="ECO:0000313" key="4">
    <source>
        <dbReference type="Proteomes" id="UP000429607"/>
    </source>
</evidence>
<dbReference type="EMBL" id="QXFU01003739">
    <property type="protein sequence ID" value="KAE8973082.1"/>
    <property type="molecule type" value="Genomic_DNA"/>
</dbReference>
<evidence type="ECO:0000313" key="6">
    <source>
        <dbReference type="Proteomes" id="UP000435112"/>
    </source>
</evidence>
<organism evidence="1 4">
    <name type="scientific">Phytophthora rubi</name>
    <dbReference type="NCBI Taxonomy" id="129364"/>
    <lineage>
        <taxon>Eukaryota</taxon>
        <taxon>Sar</taxon>
        <taxon>Stramenopiles</taxon>
        <taxon>Oomycota</taxon>
        <taxon>Peronosporomycetes</taxon>
        <taxon>Peronosporales</taxon>
        <taxon>Peronosporaceae</taxon>
        <taxon>Phytophthora</taxon>
    </lineage>
</organism>
<dbReference type="AlphaFoldDB" id="A0A6A3HQQ8"/>
<evidence type="ECO:0000313" key="2">
    <source>
        <dbReference type="EMBL" id="KAE8973082.1"/>
    </source>
</evidence>
<accession>A0A6A3HQQ8</accession>
<name>A0A6A3HQQ8_9STRA</name>
<dbReference type="Proteomes" id="UP000429607">
    <property type="component" value="Unassembled WGS sequence"/>
</dbReference>
<sequence>MTPYFLLSRSVEILQNPEFVSLAEQGAREPMLLVSRHIARRRNPLELGVGVREAPS</sequence>
<gene>
    <name evidence="1" type="ORF">PR001_g26452</name>
    <name evidence="2" type="ORF">PR002_g26308</name>
    <name evidence="3" type="ORF">PR003_g31407</name>
</gene>
<comment type="caution">
    <text evidence="1">The sequence shown here is derived from an EMBL/GenBank/DDBJ whole genome shotgun (WGS) entry which is preliminary data.</text>
</comment>